<proteinExistence type="predicted"/>
<dbReference type="Gene3D" id="3.30.700.10">
    <property type="entry name" value="Glycoprotein, Type 4 Pilin"/>
    <property type="match status" value="1"/>
</dbReference>
<feature type="transmembrane region" description="Helical" evidence="1">
    <location>
        <begin position="12"/>
        <end position="36"/>
    </location>
</feature>
<name>A0A1F7GDT8_9BACT</name>
<reference evidence="2 3" key="1">
    <citation type="journal article" date="2016" name="Nat. Commun.">
        <title>Thousands of microbial genomes shed light on interconnected biogeochemical processes in an aquifer system.</title>
        <authorList>
            <person name="Anantharaman K."/>
            <person name="Brown C.T."/>
            <person name="Hug L.A."/>
            <person name="Sharon I."/>
            <person name="Castelle C.J."/>
            <person name="Probst A.J."/>
            <person name="Thomas B.C."/>
            <person name="Singh A."/>
            <person name="Wilkins M.J."/>
            <person name="Karaoz U."/>
            <person name="Brodie E.L."/>
            <person name="Williams K.H."/>
            <person name="Hubbard S.S."/>
            <person name="Banfield J.F."/>
        </authorList>
    </citation>
    <scope>NUCLEOTIDE SEQUENCE [LARGE SCALE GENOMIC DNA]</scope>
</reference>
<dbReference type="SUPFAM" id="SSF54523">
    <property type="entry name" value="Pili subunits"/>
    <property type="match status" value="1"/>
</dbReference>
<gene>
    <name evidence="2" type="ORF">A2774_01310</name>
</gene>
<keyword evidence="1" id="KW-0472">Membrane</keyword>
<dbReference type="EMBL" id="MFZG01000014">
    <property type="protein sequence ID" value="OGK17048.1"/>
    <property type="molecule type" value="Genomic_DNA"/>
</dbReference>
<comment type="caution">
    <text evidence="2">The sequence shown here is derived from an EMBL/GenBank/DDBJ whole genome shotgun (WGS) entry which is preliminary data.</text>
</comment>
<accession>A0A1F7GDT8</accession>
<dbReference type="AlphaFoldDB" id="A0A1F7GDT8"/>
<organism evidence="2 3">
    <name type="scientific">Candidatus Roizmanbacteria bacterium RIFCSPHIGHO2_01_FULL_39_12c</name>
    <dbReference type="NCBI Taxonomy" id="1802031"/>
    <lineage>
        <taxon>Bacteria</taxon>
        <taxon>Candidatus Roizmaniibacteriota</taxon>
    </lineage>
</organism>
<keyword evidence="1" id="KW-0812">Transmembrane</keyword>
<evidence type="ECO:0000313" key="3">
    <source>
        <dbReference type="Proteomes" id="UP000177208"/>
    </source>
</evidence>
<keyword evidence="1" id="KW-1133">Transmembrane helix</keyword>
<evidence type="ECO:0000256" key="1">
    <source>
        <dbReference type="SAM" id="Phobius"/>
    </source>
</evidence>
<evidence type="ECO:0008006" key="4">
    <source>
        <dbReference type="Google" id="ProtNLM"/>
    </source>
</evidence>
<dbReference type="InterPro" id="IPR012902">
    <property type="entry name" value="N_methyl_site"/>
</dbReference>
<dbReference type="Pfam" id="PF07963">
    <property type="entry name" value="N_methyl"/>
    <property type="match status" value="1"/>
</dbReference>
<protein>
    <recommendedName>
        <fullName evidence="4">Type II secretion system protein</fullName>
    </recommendedName>
</protein>
<evidence type="ECO:0000313" key="2">
    <source>
        <dbReference type="EMBL" id="OGK17048.1"/>
    </source>
</evidence>
<sequence length="171" mass="19394">MLKKNLQSFSLIEMMIFIVILSIFFIMAASVVTFTLRNMKFNESKIKATHYSNQLEEWLRTQKEIDWGGELCNGCVNPSNFTQSATGQGNSGDNYQTTYCFNSTPISGWQDLGQCADYTLNSIFKREVVFTSQFISGYVNQINVSITISWKDLGDDRSISTNTVFTVLEQP</sequence>
<dbReference type="InterPro" id="IPR045584">
    <property type="entry name" value="Pilin-like"/>
</dbReference>
<dbReference type="Proteomes" id="UP000177208">
    <property type="component" value="Unassembled WGS sequence"/>
</dbReference>